<keyword evidence="11" id="KW-0449">Lipoprotein</keyword>
<evidence type="ECO:0000256" key="6">
    <source>
        <dbReference type="ARBA" id="ARBA00022729"/>
    </source>
</evidence>
<comment type="similarity">
    <text evidence="2 10">Belongs to the LolA family.</text>
</comment>
<evidence type="ECO:0000256" key="2">
    <source>
        <dbReference type="ARBA" id="ARBA00007615"/>
    </source>
</evidence>
<evidence type="ECO:0000256" key="1">
    <source>
        <dbReference type="ARBA" id="ARBA00004418"/>
    </source>
</evidence>
<comment type="caution">
    <text evidence="11">The sequence shown here is derived from an EMBL/GenBank/DDBJ whole genome shotgun (WGS) entry which is preliminary data.</text>
</comment>
<keyword evidence="6 10" id="KW-0732">Signal</keyword>
<evidence type="ECO:0000256" key="3">
    <source>
        <dbReference type="ARBA" id="ARBA00011245"/>
    </source>
</evidence>
<reference evidence="12" key="1">
    <citation type="journal article" date="2019" name="Int. J. Syst. Evol. Microbiol.">
        <title>The Global Catalogue of Microorganisms (GCM) 10K type strain sequencing project: providing services to taxonomists for standard genome sequencing and annotation.</title>
        <authorList>
            <consortium name="The Broad Institute Genomics Platform"/>
            <consortium name="The Broad Institute Genome Sequencing Center for Infectious Disease"/>
            <person name="Wu L."/>
            <person name="Ma J."/>
        </authorList>
    </citation>
    <scope>NUCLEOTIDE SEQUENCE [LARGE SCALE GENOMIC DNA]</scope>
    <source>
        <strain evidence="12">KCTC 52473</strain>
    </source>
</reference>
<dbReference type="PANTHER" id="PTHR35869:SF1">
    <property type="entry name" value="OUTER-MEMBRANE LIPOPROTEIN CARRIER PROTEIN"/>
    <property type="match status" value="1"/>
</dbReference>
<dbReference type="PANTHER" id="PTHR35869">
    <property type="entry name" value="OUTER-MEMBRANE LIPOPROTEIN CARRIER PROTEIN"/>
    <property type="match status" value="1"/>
</dbReference>
<dbReference type="NCBIfam" id="TIGR00547">
    <property type="entry name" value="lolA"/>
    <property type="match status" value="1"/>
</dbReference>
<evidence type="ECO:0000256" key="10">
    <source>
        <dbReference type="HAMAP-Rule" id="MF_00240"/>
    </source>
</evidence>
<evidence type="ECO:0000256" key="9">
    <source>
        <dbReference type="ARBA" id="ARBA00023186"/>
    </source>
</evidence>
<dbReference type="InterPro" id="IPR018323">
    <property type="entry name" value="OM_lipoprot_carrier_LolA_Pbac"/>
</dbReference>
<accession>A0ABV7FN61</accession>
<protein>
    <recommendedName>
        <fullName evidence="4 10">Outer-membrane lipoprotein carrier protein</fullName>
    </recommendedName>
</protein>
<dbReference type="Gene3D" id="2.50.20.10">
    <property type="entry name" value="Lipoprotein localisation LolA/LolB/LppX"/>
    <property type="match status" value="1"/>
</dbReference>
<evidence type="ECO:0000256" key="7">
    <source>
        <dbReference type="ARBA" id="ARBA00022764"/>
    </source>
</evidence>
<keyword evidence="7 10" id="KW-0574">Periplasm</keyword>
<dbReference type="CDD" id="cd16325">
    <property type="entry name" value="LolA"/>
    <property type="match status" value="1"/>
</dbReference>
<organism evidence="11 12">
    <name type="scientific">Agaribacter flavus</name>
    <dbReference type="NCBI Taxonomy" id="1902781"/>
    <lineage>
        <taxon>Bacteria</taxon>
        <taxon>Pseudomonadati</taxon>
        <taxon>Pseudomonadota</taxon>
        <taxon>Gammaproteobacteria</taxon>
        <taxon>Alteromonadales</taxon>
        <taxon>Alteromonadaceae</taxon>
        <taxon>Agaribacter</taxon>
    </lineage>
</organism>
<comment type="function">
    <text evidence="10">Participates in the translocation of lipoproteins from the inner membrane to the outer membrane. Only forms a complex with a lipoprotein if the residue after the N-terminal Cys is not an aspartate (The Asp acts as a targeting signal to indicate that the lipoprotein should stay in the inner membrane).</text>
</comment>
<gene>
    <name evidence="10 11" type="primary">lolA</name>
    <name evidence="11" type="ORF">ACFOHL_09010</name>
</gene>
<keyword evidence="12" id="KW-1185">Reference proteome</keyword>
<dbReference type="InterPro" id="IPR004564">
    <property type="entry name" value="OM_lipoprot_carrier_LolA-like"/>
</dbReference>
<dbReference type="HAMAP" id="MF_00240">
    <property type="entry name" value="LolA"/>
    <property type="match status" value="1"/>
</dbReference>
<keyword evidence="9 10" id="KW-0143">Chaperone</keyword>
<name>A0ABV7FN61_9ALTE</name>
<evidence type="ECO:0000256" key="8">
    <source>
        <dbReference type="ARBA" id="ARBA00022927"/>
    </source>
</evidence>
<evidence type="ECO:0000313" key="12">
    <source>
        <dbReference type="Proteomes" id="UP001595478"/>
    </source>
</evidence>
<sequence precursor="true">MKQNKMPINRAYSVLTVCGIAINLFFASPSNAQVSEMSATENLRGKLRQINSYQAQFEQQIKDAQQELLLTSRGNIAIGKPSKLRWEVISPDESLLVADGEHVYNIDTFVEQVTILNQSELVQNNPLSLLISDKDDVWDKVRVSFKDNTYDVQSLDENANIVRVSLQFEGEKLVSLSSVDAQQQTNAIVFSNIRQNPVLELNLFSVDIPESYEVDDQR</sequence>
<dbReference type="EMBL" id="JBHRSW010000014">
    <property type="protein sequence ID" value="MFC3121757.1"/>
    <property type="molecule type" value="Genomic_DNA"/>
</dbReference>
<dbReference type="Proteomes" id="UP001595478">
    <property type="component" value="Unassembled WGS sequence"/>
</dbReference>
<dbReference type="Pfam" id="PF03548">
    <property type="entry name" value="LolA"/>
    <property type="match status" value="1"/>
</dbReference>
<evidence type="ECO:0000313" key="11">
    <source>
        <dbReference type="EMBL" id="MFC3121757.1"/>
    </source>
</evidence>
<comment type="subcellular location">
    <subcellularLocation>
        <location evidence="1 10">Periplasm</location>
    </subcellularLocation>
</comment>
<keyword evidence="5 10" id="KW-0813">Transport</keyword>
<feature type="chain" id="PRO_5044944139" description="Outer-membrane lipoprotein carrier protein" evidence="10">
    <location>
        <begin position="33"/>
        <end position="218"/>
    </location>
</feature>
<evidence type="ECO:0000256" key="4">
    <source>
        <dbReference type="ARBA" id="ARBA00014035"/>
    </source>
</evidence>
<feature type="signal peptide" evidence="10">
    <location>
        <begin position="1"/>
        <end position="32"/>
    </location>
</feature>
<comment type="subunit">
    <text evidence="3 10">Monomer.</text>
</comment>
<dbReference type="SUPFAM" id="SSF89392">
    <property type="entry name" value="Prokaryotic lipoproteins and lipoprotein localization factors"/>
    <property type="match status" value="1"/>
</dbReference>
<keyword evidence="8 10" id="KW-0653">Protein transport</keyword>
<evidence type="ECO:0000256" key="5">
    <source>
        <dbReference type="ARBA" id="ARBA00022448"/>
    </source>
</evidence>
<dbReference type="InterPro" id="IPR029046">
    <property type="entry name" value="LolA/LolB/LppX"/>
</dbReference>
<dbReference type="RefSeq" id="WP_376919890.1">
    <property type="nucleotide sequence ID" value="NZ_JBHRSW010000014.1"/>
</dbReference>
<proteinExistence type="inferred from homology"/>